<comment type="similarity">
    <text evidence="5">Belongs to the AB hydrolase superfamily. Carboxylesterase BioH family.</text>
</comment>
<feature type="binding site" evidence="5">
    <location>
        <begin position="131"/>
        <end position="135"/>
    </location>
    <ligand>
        <name>substrate</name>
    </ligand>
</feature>
<dbReference type="InterPro" id="IPR029058">
    <property type="entry name" value="AB_hydrolase_fold"/>
</dbReference>
<reference evidence="7 8" key="1">
    <citation type="journal article" date="2014" name="MBio">
        <title>Differential genome evolution between companion symbionts in an insect-bacterial symbiosis.</title>
        <authorList>
            <person name="Bennett G.M."/>
            <person name="McCutcheon J.P."/>
            <person name="MacDonald B.R."/>
            <person name="Romanovicz D."/>
            <person name="Moran N.A."/>
        </authorList>
    </citation>
    <scope>NUCLEOTIDE SEQUENCE [LARGE SCALE GENOMIC DNA]</scope>
    <source>
        <strain evidence="7 8">BGSS</strain>
    </source>
</reference>
<evidence type="ECO:0000313" key="8">
    <source>
        <dbReference type="Proteomes" id="UP000067325"/>
    </source>
</evidence>
<comment type="subunit">
    <text evidence="5">Monomer.</text>
</comment>
<dbReference type="EC" id="3.1.1.85" evidence="5"/>
<dbReference type="KEGG" id="bcib:IM45_1073"/>
<dbReference type="InterPro" id="IPR050266">
    <property type="entry name" value="AB_hydrolase_sf"/>
</dbReference>
<dbReference type="NCBIfam" id="TIGR01738">
    <property type="entry name" value="bioH"/>
    <property type="match status" value="1"/>
</dbReference>
<evidence type="ECO:0000256" key="4">
    <source>
        <dbReference type="ARBA" id="ARBA00022801"/>
    </source>
</evidence>
<evidence type="ECO:0000259" key="6">
    <source>
        <dbReference type="Pfam" id="PF00561"/>
    </source>
</evidence>
<dbReference type="UniPathway" id="UPA00078"/>
<keyword evidence="4 5" id="KW-0378">Hydrolase</keyword>
<evidence type="ECO:0000256" key="5">
    <source>
        <dbReference type="HAMAP-Rule" id="MF_01260"/>
    </source>
</evidence>
<sequence>MKNLVLLHGWGLNAKVWSCISSQLADHFNLYIIDLPGYGKNDCYTSLTLIQIAEIIVNQIPTKTLLLGWSLGGLVATQLAYLWPEKILGLIIVASSPCFCATEEWPGISHKTLSNFYHQLNTNFIKAINDFISLQTINTHSAYRDACWLKQIIFSQQKLSVNILNIGLKLLFSSDLRHILSKLDLPLLRMYGKLDMLVPVHTVPLIDKICLSNYRSIIFEKAAHVPFLSHTELFCNELLLFNKLLN</sequence>
<dbReference type="HAMAP" id="MF_01260">
    <property type="entry name" value="Carboxylester"/>
    <property type="match status" value="1"/>
</dbReference>
<keyword evidence="2 5" id="KW-0963">Cytoplasm</keyword>
<gene>
    <name evidence="5" type="primary">bioH</name>
    <name evidence="7" type="ORF">IM45_1073</name>
</gene>
<comment type="pathway">
    <text evidence="5">Cofactor biosynthesis; biotin biosynthesis.</text>
</comment>
<dbReference type="PANTHER" id="PTHR43798">
    <property type="entry name" value="MONOACYLGLYCEROL LIPASE"/>
    <property type="match status" value="1"/>
</dbReference>
<dbReference type="GO" id="GO:0016020">
    <property type="term" value="C:membrane"/>
    <property type="evidence" value="ECO:0007669"/>
    <property type="project" value="TreeGrafter"/>
</dbReference>
<evidence type="ECO:0000256" key="2">
    <source>
        <dbReference type="ARBA" id="ARBA00022490"/>
    </source>
</evidence>
<evidence type="ECO:0000256" key="3">
    <source>
        <dbReference type="ARBA" id="ARBA00022756"/>
    </source>
</evidence>
<dbReference type="RefSeq" id="WP_051984611.1">
    <property type="nucleotide sequence ID" value="NZ_CP008985.1"/>
</dbReference>
<feature type="active site" description="Nucleophile" evidence="5">
    <location>
        <position position="70"/>
    </location>
</feature>
<feature type="active site" evidence="5">
    <location>
        <position position="195"/>
    </location>
</feature>
<dbReference type="SUPFAM" id="SSF53474">
    <property type="entry name" value="alpha/beta-Hydrolases"/>
    <property type="match status" value="1"/>
</dbReference>
<comment type="catalytic activity">
    <reaction evidence="5">
        <text>6-carboxyhexanoyl-[ACP] methyl ester + H2O = 6-carboxyhexanoyl-[ACP] + methanol + H(+)</text>
        <dbReference type="Rhea" id="RHEA:42700"/>
        <dbReference type="Rhea" id="RHEA-COMP:9955"/>
        <dbReference type="Rhea" id="RHEA-COMP:10186"/>
        <dbReference type="ChEBI" id="CHEBI:15377"/>
        <dbReference type="ChEBI" id="CHEBI:15378"/>
        <dbReference type="ChEBI" id="CHEBI:17790"/>
        <dbReference type="ChEBI" id="CHEBI:78846"/>
        <dbReference type="ChEBI" id="CHEBI:82735"/>
        <dbReference type="EC" id="3.1.1.85"/>
    </reaction>
</comment>
<dbReference type="EMBL" id="CP008985">
    <property type="protein sequence ID" value="AIN47405.1"/>
    <property type="molecule type" value="Genomic_DNA"/>
</dbReference>
<proteinExistence type="inferred from homology"/>
<dbReference type="Proteomes" id="UP000067325">
    <property type="component" value="Chromosome"/>
</dbReference>
<comment type="subcellular location">
    <subcellularLocation>
        <location evidence="5">Cytoplasm</location>
    </subcellularLocation>
</comment>
<feature type="binding site" evidence="5">
    <location>
        <position position="10"/>
    </location>
    <ligand>
        <name>substrate</name>
    </ligand>
</feature>
<dbReference type="InterPro" id="IPR010076">
    <property type="entry name" value="BioH"/>
</dbReference>
<evidence type="ECO:0000256" key="1">
    <source>
        <dbReference type="ARBA" id="ARBA00022487"/>
    </source>
</evidence>
<accession>A0A088MYH3</accession>
<dbReference type="eggNOG" id="COG0596">
    <property type="taxonomic scope" value="Bacteria"/>
</dbReference>
<feature type="binding site" evidence="5">
    <location>
        <position position="224"/>
    </location>
    <ligand>
        <name>substrate</name>
    </ligand>
</feature>
<dbReference type="GO" id="GO:0005737">
    <property type="term" value="C:cytoplasm"/>
    <property type="evidence" value="ECO:0007669"/>
    <property type="project" value="UniProtKB-SubCell"/>
</dbReference>
<keyword evidence="1 5" id="KW-0719">Serine esterase</keyword>
<dbReference type="GO" id="GO:0009102">
    <property type="term" value="P:biotin biosynthetic process"/>
    <property type="evidence" value="ECO:0007669"/>
    <property type="project" value="UniProtKB-UniRule"/>
</dbReference>
<feature type="domain" description="AB hydrolase-1" evidence="6">
    <location>
        <begin position="3"/>
        <end position="230"/>
    </location>
</feature>
<comment type="function">
    <text evidence="5">The physiological role of BioH is to remove the methyl group introduced by BioC when the pimeloyl moiety is complete. It allows to synthesize pimeloyl-ACP via the fatty acid synthetic pathway through the hydrolysis of the ester bonds of pimeloyl-ACP esters.</text>
</comment>
<keyword evidence="3 5" id="KW-0093">Biotin biosynthesis</keyword>
<dbReference type="PANTHER" id="PTHR43798:SF31">
    <property type="entry name" value="AB HYDROLASE SUPERFAMILY PROTEIN YCLE"/>
    <property type="match status" value="1"/>
</dbReference>
<feature type="binding site" evidence="5">
    <location>
        <begin position="70"/>
        <end position="71"/>
    </location>
    <ligand>
        <name>substrate</name>
    </ligand>
</feature>
<feature type="active site" evidence="5">
    <location>
        <position position="224"/>
    </location>
</feature>
<organism evidence="7 8">
    <name type="scientific">Candidatus Palibaumannia cicadellinicola</name>
    <dbReference type="NCBI Taxonomy" id="186490"/>
    <lineage>
        <taxon>Bacteria</taxon>
        <taxon>Pseudomonadati</taxon>
        <taxon>Pseudomonadota</taxon>
        <taxon>Gammaproteobacteria</taxon>
        <taxon>Candidatus Palibaumannia</taxon>
    </lineage>
</organism>
<protein>
    <recommendedName>
        <fullName evidence="5">Pimeloyl-[acyl-carrier protein] methyl ester esterase</fullName>
        <ecNumber evidence="5">3.1.1.85</ecNumber>
    </recommendedName>
    <alternativeName>
        <fullName evidence="5">Biotin synthesis protein BioH</fullName>
    </alternativeName>
    <alternativeName>
        <fullName evidence="5">Carboxylesterase BioH</fullName>
    </alternativeName>
</protein>
<dbReference type="OrthoDB" id="9780744at2"/>
<dbReference type="Gene3D" id="3.40.50.1820">
    <property type="entry name" value="alpha/beta hydrolase"/>
    <property type="match status" value="1"/>
</dbReference>
<dbReference type="Pfam" id="PF00561">
    <property type="entry name" value="Abhydrolase_1"/>
    <property type="match status" value="1"/>
</dbReference>
<dbReference type="InterPro" id="IPR000073">
    <property type="entry name" value="AB_hydrolase_1"/>
</dbReference>
<evidence type="ECO:0000313" key="7">
    <source>
        <dbReference type="EMBL" id="AIN47405.1"/>
    </source>
</evidence>
<name>A0A088MYH3_9GAMM</name>
<dbReference type="GO" id="GO:0090499">
    <property type="term" value="F:pimelyl-[acyl-carrier protein] methyl ester esterase activity"/>
    <property type="evidence" value="ECO:0007669"/>
    <property type="project" value="UniProtKB-EC"/>
</dbReference>
<dbReference type="AlphaFoldDB" id="A0A088MYH3"/>